<dbReference type="GO" id="GO:0005759">
    <property type="term" value="C:mitochondrial matrix"/>
    <property type="evidence" value="ECO:0007669"/>
    <property type="project" value="InterPro"/>
</dbReference>
<dbReference type="Gene3D" id="3.10.280.10">
    <property type="entry name" value="Mitochondrial glycoprotein"/>
    <property type="match status" value="1"/>
</dbReference>
<evidence type="ECO:0000313" key="2">
    <source>
        <dbReference type="Proteomes" id="UP001159364"/>
    </source>
</evidence>
<keyword evidence="2" id="KW-1185">Reference proteome</keyword>
<dbReference type="EMBL" id="JAIWQS010000236">
    <property type="protein sequence ID" value="KAJ8747146.1"/>
    <property type="molecule type" value="Genomic_DNA"/>
</dbReference>
<evidence type="ECO:0000313" key="1">
    <source>
        <dbReference type="EMBL" id="KAJ8747146.1"/>
    </source>
</evidence>
<dbReference type="AlphaFoldDB" id="A0AAV8S4N4"/>
<reference evidence="1 2" key="1">
    <citation type="submission" date="2021-09" db="EMBL/GenBank/DDBJ databases">
        <title>Genomic insights and catalytic innovation underlie evolution of tropane alkaloids biosynthesis.</title>
        <authorList>
            <person name="Wang Y.-J."/>
            <person name="Tian T."/>
            <person name="Huang J.-P."/>
            <person name="Huang S.-X."/>
        </authorList>
    </citation>
    <scope>NUCLEOTIDE SEQUENCE [LARGE SCALE GENOMIC DNA]</scope>
    <source>
        <strain evidence="1">KIB-2018</strain>
        <tissue evidence="1">Leaf</tissue>
    </source>
</reference>
<dbReference type="InterPro" id="IPR036561">
    <property type="entry name" value="MAM33_sf"/>
</dbReference>
<dbReference type="PANTHER" id="PTHR10826">
    <property type="entry name" value="COMPLEMENT COMPONENT 1"/>
    <property type="match status" value="1"/>
</dbReference>
<name>A0AAV8S4N4_9ROSI</name>
<gene>
    <name evidence="1" type="ORF">K2173_001703</name>
</gene>
<proteinExistence type="predicted"/>
<protein>
    <recommendedName>
        <fullName evidence="3">Mitochondrial glycoprotein</fullName>
    </recommendedName>
</protein>
<dbReference type="InterPro" id="IPR003428">
    <property type="entry name" value="MAM33"/>
</dbReference>
<sequence>MAFNSMLRKASSALLPLAIRSSRTFQRSIPAVLCIDKHGLVANQSFLPLSRFSTDAALKQSSDDRLIQFLDSEIECAEEPHDQVESVPDGFPFEIEDIPGERTILLKRKYLDETIKVEVDMPNVEVEEGNEDDDNTESNAPPSVPLVVTISKDNSSQFLEIGVTAFPDEISIDSLAIKDSSISEDQLAYEGPDFNDLDENLQKAFHKYLEIRGIKPSTTNFLLEYMTEKDNREYLKWLNNIKDFVGKKA</sequence>
<comment type="caution">
    <text evidence="1">The sequence shown here is derived from an EMBL/GenBank/DDBJ whole genome shotgun (WGS) entry which is preliminary data.</text>
</comment>
<dbReference type="Pfam" id="PF02330">
    <property type="entry name" value="MAM33"/>
    <property type="match status" value="1"/>
</dbReference>
<accession>A0AAV8S4N4</accession>
<dbReference type="SUPFAM" id="SSF54529">
    <property type="entry name" value="Mitochondrial glycoprotein MAM33-like"/>
    <property type="match status" value="1"/>
</dbReference>
<dbReference type="Proteomes" id="UP001159364">
    <property type="component" value="Unassembled WGS sequence"/>
</dbReference>
<evidence type="ECO:0008006" key="3">
    <source>
        <dbReference type="Google" id="ProtNLM"/>
    </source>
</evidence>
<dbReference type="PANTHER" id="PTHR10826:SF27">
    <property type="entry name" value="OS06G0326500 PROTEIN"/>
    <property type="match status" value="1"/>
</dbReference>
<organism evidence="1 2">
    <name type="scientific">Erythroxylum novogranatense</name>
    <dbReference type="NCBI Taxonomy" id="1862640"/>
    <lineage>
        <taxon>Eukaryota</taxon>
        <taxon>Viridiplantae</taxon>
        <taxon>Streptophyta</taxon>
        <taxon>Embryophyta</taxon>
        <taxon>Tracheophyta</taxon>
        <taxon>Spermatophyta</taxon>
        <taxon>Magnoliopsida</taxon>
        <taxon>eudicotyledons</taxon>
        <taxon>Gunneridae</taxon>
        <taxon>Pentapetalae</taxon>
        <taxon>rosids</taxon>
        <taxon>fabids</taxon>
        <taxon>Malpighiales</taxon>
        <taxon>Erythroxylaceae</taxon>
        <taxon>Erythroxylum</taxon>
    </lineage>
</organism>